<dbReference type="EMBL" id="LAZR01005822">
    <property type="protein sequence ID" value="KKM96879.1"/>
    <property type="molecule type" value="Genomic_DNA"/>
</dbReference>
<feature type="region of interest" description="Disordered" evidence="1">
    <location>
        <begin position="33"/>
        <end position="52"/>
    </location>
</feature>
<dbReference type="AlphaFoldDB" id="A0A0F9LPA6"/>
<organism evidence="3">
    <name type="scientific">marine sediment metagenome</name>
    <dbReference type="NCBI Taxonomy" id="412755"/>
    <lineage>
        <taxon>unclassified sequences</taxon>
        <taxon>metagenomes</taxon>
        <taxon>ecological metagenomes</taxon>
    </lineage>
</organism>
<dbReference type="InterPro" id="IPR012337">
    <property type="entry name" value="RNaseH-like_sf"/>
</dbReference>
<gene>
    <name evidence="3" type="ORF">LCGC14_1173630</name>
</gene>
<dbReference type="InterPro" id="IPR036397">
    <property type="entry name" value="RNaseH_sf"/>
</dbReference>
<proteinExistence type="predicted"/>
<dbReference type="NCBIfam" id="NF033516">
    <property type="entry name" value="transpos_IS3"/>
    <property type="match status" value="1"/>
</dbReference>
<dbReference type="Pfam" id="PF00665">
    <property type="entry name" value="rve"/>
    <property type="match status" value="1"/>
</dbReference>
<comment type="caution">
    <text evidence="3">The sequence shown here is derived from an EMBL/GenBank/DDBJ whole genome shotgun (WGS) entry which is preliminary data.</text>
</comment>
<sequence>MRAMATQRSVSTGKPYPMRQILSVAELSSSAWYDKRPRKGSQRSKPGPRPYLSDDEVLSEIKAYLRSPDFNSEGYIKIHARLRRKGLRVGKNRVYKLMQEANLLNETIRKTGSGRIHDGSIITERPNTLWATDGKEFWTEQEGKCHFIGVIDHFDDQIMSFHLCKKFDRYAAMEPLREAIKNEFGSVDKGVCNGLGIALRSDHGSQFYSREYQKELRYLGIDYSPAFVRSPECNGIIERFHRTLNEQIFHQKRFKSLEQAEREIGIFIKAYNEKWLLHRLGLRSPIEYREDYMKQNVNELEYIFVDYG</sequence>
<dbReference type="Pfam" id="PF13333">
    <property type="entry name" value="rve_2"/>
    <property type="match status" value="1"/>
</dbReference>
<dbReference type="SUPFAM" id="SSF53098">
    <property type="entry name" value="Ribonuclease H-like"/>
    <property type="match status" value="1"/>
</dbReference>
<dbReference type="InterPro" id="IPR001584">
    <property type="entry name" value="Integrase_cat-core"/>
</dbReference>
<name>A0A0F9LPA6_9ZZZZ</name>
<protein>
    <recommendedName>
        <fullName evidence="2">Integrase catalytic domain-containing protein</fullName>
    </recommendedName>
</protein>
<evidence type="ECO:0000256" key="1">
    <source>
        <dbReference type="SAM" id="MobiDB-lite"/>
    </source>
</evidence>
<dbReference type="InterPro" id="IPR025948">
    <property type="entry name" value="HTH-like_dom"/>
</dbReference>
<dbReference type="PROSITE" id="PS50994">
    <property type="entry name" value="INTEGRASE"/>
    <property type="match status" value="1"/>
</dbReference>
<feature type="domain" description="Integrase catalytic" evidence="2">
    <location>
        <begin position="122"/>
        <end position="293"/>
    </location>
</feature>
<dbReference type="PANTHER" id="PTHR46889:SF4">
    <property type="entry name" value="TRANSPOSASE INSO FOR INSERTION SEQUENCE ELEMENT IS911B-RELATED"/>
    <property type="match status" value="1"/>
</dbReference>
<accession>A0A0F9LPA6</accession>
<dbReference type="InterPro" id="IPR050900">
    <property type="entry name" value="Transposase_IS3/IS150/IS904"/>
</dbReference>
<dbReference type="GO" id="GO:0003676">
    <property type="term" value="F:nucleic acid binding"/>
    <property type="evidence" value="ECO:0007669"/>
    <property type="project" value="InterPro"/>
</dbReference>
<dbReference type="InterPro" id="IPR048020">
    <property type="entry name" value="Transpos_IS3"/>
</dbReference>
<dbReference type="Gene3D" id="3.30.420.10">
    <property type="entry name" value="Ribonuclease H-like superfamily/Ribonuclease H"/>
    <property type="match status" value="1"/>
</dbReference>
<evidence type="ECO:0000313" key="3">
    <source>
        <dbReference type="EMBL" id="KKM96879.1"/>
    </source>
</evidence>
<dbReference type="GO" id="GO:0015074">
    <property type="term" value="P:DNA integration"/>
    <property type="evidence" value="ECO:0007669"/>
    <property type="project" value="InterPro"/>
</dbReference>
<dbReference type="PANTHER" id="PTHR46889">
    <property type="entry name" value="TRANSPOSASE INSF FOR INSERTION SEQUENCE IS3B-RELATED"/>
    <property type="match status" value="1"/>
</dbReference>
<reference evidence="3" key="1">
    <citation type="journal article" date="2015" name="Nature">
        <title>Complex archaea that bridge the gap between prokaryotes and eukaryotes.</title>
        <authorList>
            <person name="Spang A."/>
            <person name="Saw J.H."/>
            <person name="Jorgensen S.L."/>
            <person name="Zaremba-Niedzwiedzka K."/>
            <person name="Martijn J."/>
            <person name="Lind A.E."/>
            <person name="van Eijk R."/>
            <person name="Schleper C."/>
            <person name="Guy L."/>
            <person name="Ettema T.J."/>
        </authorList>
    </citation>
    <scope>NUCLEOTIDE SEQUENCE</scope>
</reference>
<dbReference type="Pfam" id="PF13276">
    <property type="entry name" value="HTH_21"/>
    <property type="match status" value="1"/>
</dbReference>
<evidence type="ECO:0000259" key="2">
    <source>
        <dbReference type="PROSITE" id="PS50994"/>
    </source>
</evidence>